<feature type="chain" id="PRO_5034739349" description="L-tryptophan decarboxylase PsiD-like domain-containing protein" evidence="3">
    <location>
        <begin position="19"/>
        <end position="453"/>
    </location>
</feature>
<dbReference type="Pfam" id="PF12588">
    <property type="entry name" value="PSDC"/>
    <property type="match status" value="1"/>
</dbReference>
<dbReference type="InterPro" id="IPR003817">
    <property type="entry name" value="PS_Dcarbxylase"/>
</dbReference>
<dbReference type="GO" id="GO:0005739">
    <property type="term" value="C:mitochondrion"/>
    <property type="evidence" value="ECO:0007669"/>
    <property type="project" value="TreeGrafter"/>
</dbReference>
<dbReference type="AlphaFoldDB" id="A0A8G1RXZ6"/>
<sequence length="453" mass="50776">MRLYCVPVLHLLALFASGYTTGESSYDEIGRWSLRDQHDYGEWLVDVTRRTENSSQQLHPTVREFGDLIEARPHLRMLFALMFQEVPRSPRYIYELSGRPQIRDYRHMLRVLDHLIQTAPPYSTRKNRMSYAGIPLSSLLNWPMGTQSGFAAFLDPEVNAIIKKILNTWGAYLQSPDSVHVLGRAPTDWFGPTGLTDLTDVANIGRTNYTFDEIFIANATAPYRGFQSWDDFFIRSFREGIRPVAGNDSVIANACESKPYQVQHNVSAHDQFWIKERPYSIVDMLGGDPLSEKFIGGTVYQAFLSSLSYHRWHAPVSGRIAKAFTLNGTYFSEPLIIDLAAQEQSHDYLDELSLIAAQPYLTSVATRAVIFIEADHPALGTVAFIGVGMAEVSTCDITVKQGDYVRKGDELGMFHYGGSTHCLLFQEGVNVTGFPATGQTYNVPVRGHLATVG</sequence>
<keyword evidence="1" id="KW-0210">Decarboxylase</keyword>
<evidence type="ECO:0000256" key="2">
    <source>
        <dbReference type="ARBA" id="ARBA00023239"/>
    </source>
</evidence>
<feature type="signal peptide" evidence="3">
    <location>
        <begin position="1"/>
        <end position="18"/>
    </location>
</feature>
<reference evidence="5 6" key="1">
    <citation type="submission" date="2018-02" db="EMBL/GenBank/DDBJ databases">
        <title>The genomes of Aspergillus section Nigri reveals drivers in fungal speciation.</title>
        <authorList>
            <consortium name="DOE Joint Genome Institute"/>
            <person name="Vesth T.C."/>
            <person name="Nybo J."/>
            <person name="Theobald S."/>
            <person name="Brandl J."/>
            <person name="Frisvad J.C."/>
            <person name="Nielsen K.F."/>
            <person name="Lyhne E.K."/>
            <person name="Kogle M.E."/>
            <person name="Kuo A."/>
            <person name="Riley R."/>
            <person name="Clum A."/>
            <person name="Nolan M."/>
            <person name="Lipzen A."/>
            <person name="Salamov A."/>
            <person name="Henrissat B."/>
            <person name="Wiebenga A."/>
            <person name="De vries R.P."/>
            <person name="Grigoriev I.V."/>
            <person name="Mortensen U.H."/>
            <person name="Andersen M.R."/>
            <person name="Baker S.E."/>
        </authorList>
    </citation>
    <scope>NUCLEOTIDE SEQUENCE [LARGE SCALE GENOMIC DNA]</scope>
    <source>
        <strain evidence="5 6">CBS 313.89</strain>
    </source>
</reference>
<dbReference type="OrthoDB" id="5973539at2759"/>
<feature type="domain" description="L-tryptophan decarboxylase PsiD-like" evidence="4">
    <location>
        <begin position="59"/>
        <end position="197"/>
    </location>
</feature>
<dbReference type="GeneID" id="63865538"/>
<accession>A0A8G1RXZ6</accession>
<dbReference type="Pfam" id="PF02666">
    <property type="entry name" value="PS_Dcarbxylase"/>
    <property type="match status" value="1"/>
</dbReference>
<keyword evidence="6" id="KW-1185">Reference proteome</keyword>
<evidence type="ECO:0000256" key="1">
    <source>
        <dbReference type="ARBA" id="ARBA00022793"/>
    </source>
</evidence>
<evidence type="ECO:0000313" key="5">
    <source>
        <dbReference type="EMBL" id="RAK82042.1"/>
    </source>
</evidence>
<evidence type="ECO:0000256" key="3">
    <source>
        <dbReference type="SAM" id="SignalP"/>
    </source>
</evidence>
<keyword evidence="2" id="KW-0456">Lyase</keyword>
<dbReference type="PANTHER" id="PTHR10067:SF9">
    <property type="entry name" value="PHOSPHATIDYLSERINE DECARBOXYLASE FAMILY PROTEIN (AFU_ORTHOLOGUE AFUA_7G01730)"/>
    <property type="match status" value="1"/>
</dbReference>
<keyword evidence="3" id="KW-0732">Signal</keyword>
<evidence type="ECO:0000313" key="6">
    <source>
        <dbReference type="Proteomes" id="UP000249789"/>
    </source>
</evidence>
<dbReference type="InterPro" id="IPR022237">
    <property type="entry name" value="PsiD-like"/>
</dbReference>
<organism evidence="5 6">
    <name type="scientific">Aspergillus fijiensis CBS 313.89</name>
    <dbReference type="NCBI Taxonomy" id="1448319"/>
    <lineage>
        <taxon>Eukaryota</taxon>
        <taxon>Fungi</taxon>
        <taxon>Dikarya</taxon>
        <taxon>Ascomycota</taxon>
        <taxon>Pezizomycotina</taxon>
        <taxon>Eurotiomycetes</taxon>
        <taxon>Eurotiomycetidae</taxon>
        <taxon>Eurotiales</taxon>
        <taxon>Aspergillaceae</taxon>
        <taxon>Aspergillus</taxon>
    </lineage>
</organism>
<dbReference type="RefSeq" id="XP_040806052.1">
    <property type="nucleotide sequence ID" value="XM_040948205.1"/>
</dbReference>
<dbReference type="EMBL" id="KZ824623">
    <property type="protein sequence ID" value="RAK82042.1"/>
    <property type="molecule type" value="Genomic_DNA"/>
</dbReference>
<dbReference type="VEuPathDB" id="FungiDB:BO72DRAFT_491667"/>
<proteinExistence type="predicted"/>
<dbReference type="GO" id="GO:0004609">
    <property type="term" value="F:phosphatidylserine decarboxylase activity"/>
    <property type="evidence" value="ECO:0007669"/>
    <property type="project" value="InterPro"/>
</dbReference>
<name>A0A8G1RXZ6_9EURO</name>
<dbReference type="PANTHER" id="PTHR10067">
    <property type="entry name" value="PHOSPHATIDYLSERINE DECARBOXYLASE"/>
    <property type="match status" value="1"/>
</dbReference>
<gene>
    <name evidence="5" type="ORF">BO72DRAFT_491667</name>
</gene>
<dbReference type="GO" id="GO:0006646">
    <property type="term" value="P:phosphatidylethanolamine biosynthetic process"/>
    <property type="evidence" value="ECO:0007669"/>
    <property type="project" value="TreeGrafter"/>
</dbReference>
<dbReference type="Proteomes" id="UP000249789">
    <property type="component" value="Unassembled WGS sequence"/>
</dbReference>
<protein>
    <recommendedName>
        <fullName evidence="4">L-tryptophan decarboxylase PsiD-like domain-containing protein</fullName>
    </recommendedName>
</protein>
<evidence type="ECO:0000259" key="4">
    <source>
        <dbReference type="Pfam" id="PF12588"/>
    </source>
</evidence>